<protein>
    <submittedName>
        <fullName evidence="2">Oxygen-independent coproporphyrinogen-3 oxidase</fullName>
        <ecNumber evidence="2">1.3.98.3</ecNumber>
    </submittedName>
</protein>
<dbReference type="InterPro" id="IPR023995">
    <property type="entry name" value="HemZ"/>
</dbReference>
<dbReference type="InterPro" id="IPR007197">
    <property type="entry name" value="rSAM"/>
</dbReference>
<dbReference type="SFLD" id="SFLDG01065">
    <property type="entry name" value="anaerobic_coproporphyrinogen-I"/>
    <property type="match status" value="1"/>
</dbReference>
<dbReference type="SFLD" id="SFLDS00029">
    <property type="entry name" value="Radical_SAM"/>
    <property type="match status" value="1"/>
</dbReference>
<gene>
    <name evidence="2" type="ORF">J2Z43_001723</name>
</gene>
<dbReference type="InterPro" id="IPR023404">
    <property type="entry name" value="rSAM_horseshoe"/>
</dbReference>
<keyword evidence="3" id="KW-1185">Reference proteome</keyword>
<dbReference type="PANTHER" id="PTHR13932:SF1">
    <property type="entry name" value="OXYGEN-INDEPENDENT COPROPORPHYRINOGEN-III OXIDASE-LIKE PROTEIN HEMZ"/>
    <property type="match status" value="1"/>
</dbReference>
<dbReference type="GO" id="GO:0051989">
    <property type="term" value="F:coproporphyrinogen dehydrogenase activity"/>
    <property type="evidence" value="ECO:0007669"/>
    <property type="project" value="UniProtKB-EC"/>
</dbReference>
<dbReference type="CDD" id="cd01335">
    <property type="entry name" value="Radical_SAM"/>
    <property type="match status" value="1"/>
</dbReference>
<dbReference type="Pfam" id="PF04055">
    <property type="entry name" value="Radical_SAM"/>
    <property type="match status" value="1"/>
</dbReference>
<dbReference type="InterPro" id="IPR006638">
    <property type="entry name" value="Elp3/MiaA/NifB-like_rSAM"/>
</dbReference>
<evidence type="ECO:0000313" key="2">
    <source>
        <dbReference type="EMBL" id="MBP1855330.1"/>
    </source>
</evidence>
<feature type="domain" description="Radical SAM core" evidence="1">
    <location>
        <begin position="201"/>
        <end position="438"/>
    </location>
</feature>
<dbReference type="SFLD" id="SFLDG01082">
    <property type="entry name" value="B12-binding_domain_containing"/>
    <property type="match status" value="1"/>
</dbReference>
<sequence>MLDVLLKGHDYKYEVAELIKMFTHDLNFIDSIEEDKIENITNDKKEENRSLMINSLSLEGDTLSSEVKCYRDGEVIFEHKERNSLEIYRKLNFDQVDLEDGNLIKDIFKSLSKEDQMIAKKSCKETVKRSFYVVLKELYDVYVPWGILTGIRPVKVVHNLLSEGFSESQIKENLKENYFISDDKIDLCLNIAKKERTFIYPIDENKISLYLSIPFCPTRCLYCSFPSNSLADFGHLKSVYVDKLIEEIKAVSILIKNTGKEIETLYIGGGTPTTLSAEEMDKLINALFSELDLSKILEFTVEAGRPDTITREKLEVLKKHNVSRISINPQTMNDETLVKIGREHKVEEIRECFYMAREMGFDNINMDIILGLIDEDLEMVRNTLEEIEKLSPESLTVHTMAIKRASNLKINMDKYKDKLTHDKEVIKMIDLSMKYAYEMGLNPYYMYRQKHMVGNLENIGYAKDGYECIYNIQVMEEKQSNYALGAGSISKFVYNDENRIERVENVKNVEHYIDRVEEMTHRKEKEVYKNVNKSS</sequence>
<dbReference type="NCBIfam" id="TIGR03994">
    <property type="entry name" value="rSAM_HemZ"/>
    <property type="match status" value="1"/>
</dbReference>
<dbReference type="PANTHER" id="PTHR13932">
    <property type="entry name" value="COPROPORPHYRINIGEN III OXIDASE"/>
    <property type="match status" value="1"/>
</dbReference>
<dbReference type="PROSITE" id="PS51918">
    <property type="entry name" value="RADICAL_SAM"/>
    <property type="match status" value="1"/>
</dbReference>
<dbReference type="Gene3D" id="3.80.30.20">
    <property type="entry name" value="tm_1862 like domain"/>
    <property type="match status" value="1"/>
</dbReference>
<dbReference type="RefSeq" id="WP_209456763.1">
    <property type="nucleotide sequence ID" value="NZ_BAAACS010000002.1"/>
</dbReference>
<dbReference type="Proteomes" id="UP000767291">
    <property type="component" value="Unassembled WGS sequence"/>
</dbReference>
<evidence type="ECO:0000313" key="3">
    <source>
        <dbReference type="Proteomes" id="UP000767291"/>
    </source>
</evidence>
<dbReference type="EC" id="1.3.98.3" evidence="2"/>
<name>A0ABS4EBM6_9FIRM</name>
<reference evidence="2 3" key="1">
    <citation type="submission" date="2021-03" db="EMBL/GenBank/DDBJ databases">
        <title>Genomic Encyclopedia of Type Strains, Phase IV (KMG-IV): sequencing the most valuable type-strain genomes for metagenomic binning, comparative biology and taxonomic classification.</title>
        <authorList>
            <person name="Goeker M."/>
        </authorList>
    </citation>
    <scope>NUCLEOTIDE SEQUENCE [LARGE SCALE GENOMIC DNA]</scope>
    <source>
        <strain evidence="2 3">DSM 1289</strain>
    </source>
</reference>
<dbReference type="SMART" id="SM00729">
    <property type="entry name" value="Elp3"/>
    <property type="match status" value="1"/>
</dbReference>
<proteinExistence type="predicted"/>
<dbReference type="SFLD" id="SFLDF00310">
    <property type="entry name" value="oxygen-independent_coproporphy"/>
    <property type="match status" value="1"/>
</dbReference>
<accession>A0ABS4EBM6</accession>
<keyword evidence="2" id="KW-0560">Oxidoreductase</keyword>
<comment type="caution">
    <text evidence="2">The sequence shown here is derived from an EMBL/GenBank/DDBJ whole genome shotgun (WGS) entry which is preliminary data.</text>
</comment>
<dbReference type="InterPro" id="IPR058240">
    <property type="entry name" value="rSAM_sf"/>
</dbReference>
<organism evidence="2 3">
    <name type="scientific">Metaclostridioides mangenotii</name>
    <dbReference type="NCBI Taxonomy" id="1540"/>
    <lineage>
        <taxon>Bacteria</taxon>
        <taxon>Bacillati</taxon>
        <taxon>Bacillota</taxon>
        <taxon>Clostridia</taxon>
        <taxon>Peptostreptococcales</taxon>
        <taxon>Peptostreptococcaceae</taxon>
        <taxon>Metaclostridioides</taxon>
    </lineage>
</organism>
<dbReference type="EMBL" id="JAGGJX010000002">
    <property type="protein sequence ID" value="MBP1855330.1"/>
    <property type="molecule type" value="Genomic_DNA"/>
</dbReference>
<dbReference type="SUPFAM" id="SSF102114">
    <property type="entry name" value="Radical SAM enzymes"/>
    <property type="match status" value="1"/>
</dbReference>
<evidence type="ECO:0000259" key="1">
    <source>
        <dbReference type="PROSITE" id="PS51918"/>
    </source>
</evidence>
<dbReference type="InterPro" id="IPR034505">
    <property type="entry name" value="Coproporphyrinogen-III_oxidase"/>
</dbReference>